<reference evidence="2" key="1">
    <citation type="journal article" date="2019" name="Sci. Rep.">
        <title>Draft genome of Tanacetum cinerariifolium, the natural source of mosquito coil.</title>
        <authorList>
            <person name="Yamashiro T."/>
            <person name="Shiraishi A."/>
            <person name="Satake H."/>
            <person name="Nakayama K."/>
        </authorList>
    </citation>
    <scope>NUCLEOTIDE SEQUENCE</scope>
</reference>
<evidence type="ECO:0000313" key="2">
    <source>
        <dbReference type="EMBL" id="GFC90426.1"/>
    </source>
</evidence>
<dbReference type="EMBL" id="BKCJ011126237">
    <property type="protein sequence ID" value="GFC90426.1"/>
    <property type="molecule type" value="Genomic_DNA"/>
</dbReference>
<comment type="caution">
    <text evidence="2">The sequence shown here is derived from an EMBL/GenBank/DDBJ whole genome shotgun (WGS) entry which is preliminary data.</text>
</comment>
<name>A0A699RWE9_TANCI</name>
<feature type="region of interest" description="Disordered" evidence="1">
    <location>
        <begin position="1"/>
        <end position="50"/>
    </location>
</feature>
<feature type="compositionally biased region" description="Polar residues" evidence="1">
    <location>
        <begin position="12"/>
        <end position="29"/>
    </location>
</feature>
<gene>
    <name evidence="2" type="ORF">Tci_862396</name>
</gene>
<sequence length="50" mass="5347">MGKAVHADLVVTESTGTESNVQVDNNRSGNDADVDDAVIKPIYDEEPMAK</sequence>
<evidence type="ECO:0000256" key="1">
    <source>
        <dbReference type="SAM" id="MobiDB-lite"/>
    </source>
</evidence>
<organism evidence="2">
    <name type="scientific">Tanacetum cinerariifolium</name>
    <name type="common">Dalmatian daisy</name>
    <name type="synonym">Chrysanthemum cinerariifolium</name>
    <dbReference type="NCBI Taxonomy" id="118510"/>
    <lineage>
        <taxon>Eukaryota</taxon>
        <taxon>Viridiplantae</taxon>
        <taxon>Streptophyta</taxon>
        <taxon>Embryophyta</taxon>
        <taxon>Tracheophyta</taxon>
        <taxon>Spermatophyta</taxon>
        <taxon>Magnoliopsida</taxon>
        <taxon>eudicotyledons</taxon>
        <taxon>Gunneridae</taxon>
        <taxon>Pentapetalae</taxon>
        <taxon>asterids</taxon>
        <taxon>campanulids</taxon>
        <taxon>Asterales</taxon>
        <taxon>Asteraceae</taxon>
        <taxon>Asteroideae</taxon>
        <taxon>Anthemideae</taxon>
        <taxon>Anthemidinae</taxon>
        <taxon>Tanacetum</taxon>
    </lineage>
</organism>
<protein>
    <submittedName>
        <fullName evidence="2">Uncharacterized protein</fullName>
    </submittedName>
</protein>
<feature type="non-terminal residue" evidence="2">
    <location>
        <position position="50"/>
    </location>
</feature>
<proteinExistence type="predicted"/>
<accession>A0A699RWE9</accession>
<dbReference type="AlphaFoldDB" id="A0A699RWE9"/>